<organism evidence="2 3">
    <name type="scientific">Thalassobacillus devorans</name>
    <dbReference type="NCBI Taxonomy" id="279813"/>
    <lineage>
        <taxon>Bacteria</taxon>
        <taxon>Bacillati</taxon>
        <taxon>Bacillota</taxon>
        <taxon>Bacilli</taxon>
        <taxon>Bacillales</taxon>
        <taxon>Bacillaceae</taxon>
        <taxon>Thalassobacillus</taxon>
    </lineage>
</organism>
<gene>
    <name evidence="2" type="ORF">GCM10007216_30260</name>
</gene>
<dbReference type="CDD" id="cd00085">
    <property type="entry name" value="HNHc"/>
    <property type="match status" value="1"/>
</dbReference>
<dbReference type="Pfam" id="PF01844">
    <property type="entry name" value="HNH"/>
    <property type="match status" value="1"/>
</dbReference>
<dbReference type="EMBL" id="BMCJ01000006">
    <property type="protein sequence ID" value="GGC97437.1"/>
    <property type="molecule type" value="Genomic_DNA"/>
</dbReference>
<accession>A0ABQ1PHK0</accession>
<evidence type="ECO:0000313" key="3">
    <source>
        <dbReference type="Proteomes" id="UP000619534"/>
    </source>
</evidence>
<dbReference type="InterPro" id="IPR002711">
    <property type="entry name" value="HNH"/>
</dbReference>
<reference evidence="3" key="1">
    <citation type="journal article" date="2019" name="Int. J. Syst. Evol. Microbiol.">
        <title>The Global Catalogue of Microorganisms (GCM) 10K type strain sequencing project: providing services to taxonomists for standard genome sequencing and annotation.</title>
        <authorList>
            <consortium name="The Broad Institute Genomics Platform"/>
            <consortium name="The Broad Institute Genome Sequencing Center for Infectious Disease"/>
            <person name="Wu L."/>
            <person name="Ma J."/>
        </authorList>
    </citation>
    <scope>NUCLEOTIDE SEQUENCE [LARGE SCALE GENOMIC DNA]</scope>
    <source>
        <strain evidence="3">CCM 7282</strain>
    </source>
</reference>
<feature type="domain" description="HNH nuclease" evidence="1">
    <location>
        <begin position="195"/>
        <end position="253"/>
    </location>
</feature>
<dbReference type="Gene3D" id="1.10.30.50">
    <property type="match status" value="1"/>
</dbReference>
<dbReference type="PANTHER" id="PTHR33877:SF1">
    <property type="entry name" value="TYPE IV METHYL-DIRECTED RESTRICTION ENZYME ECOKMCRA"/>
    <property type="match status" value="1"/>
</dbReference>
<dbReference type="PANTHER" id="PTHR33877">
    <property type="entry name" value="SLL1193 PROTEIN"/>
    <property type="match status" value="1"/>
</dbReference>
<proteinExistence type="predicted"/>
<keyword evidence="3" id="KW-1185">Reference proteome</keyword>
<evidence type="ECO:0000313" key="2">
    <source>
        <dbReference type="EMBL" id="GGC97437.1"/>
    </source>
</evidence>
<dbReference type="InterPro" id="IPR003615">
    <property type="entry name" value="HNH_nuc"/>
</dbReference>
<sequence>MVDLSRKYSWNGNEALINAAHMVNELHGVNDLQVENWLDYDEVDLLTKISKPHKETLLHDYISFITFTMYEYTLDKHFPMAVINPLVELMNIYDVDYSYLGEAPFIGLDDEDLHLYGYDQNLVEKFAHKIFKLYGEKLEPTMVSDIFTVLFANKQFLYEFNKQLQEVVEVLKLKDHPDYLKKDGVFKRCKYLPKWLQKGVFMRDKGRCQICGTDLTKVLHLDNQENYDHIIPLESGGTNDPTNFQLTCEHCNKSKGDRSTMYHSLGARFWENENLFPK</sequence>
<protein>
    <recommendedName>
        <fullName evidence="1">HNH nuclease domain-containing protein</fullName>
    </recommendedName>
</protein>
<comment type="caution">
    <text evidence="2">The sequence shown here is derived from an EMBL/GenBank/DDBJ whole genome shotgun (WGS) entry which is preliminary data.</text>
</comment>
<dbReference type="SMART" id="SM00507">
    <property type="entry name" value="HNHc"/>
    <property type="match status" value="1"/>
</dbReference>
<dbReference type="RefSeq" id="WP_062440501.1">
    <property type="nucleotide sequence ID" value="NZ_BMCJ01000006.1"/>
</dbReference>
<dbReference type="InterPro" id="IPR052892">
    <property type="entry name" value="NA-targeting_endonuclease"/>
</dbReference>
<name>A0ABQ1PHK0_9BACI</name>
<evidence type="ECO:0000259" key="1">
    <source>
        <dbReference type="SMART" id="SM00507"/>
    </source>
</evidence>
<dbReference type="Proteomes" id="UP000619534">
    <property type="component" value="Unassembled WGS sequence"/>
</dbReference>